<dbReference type="EC" id="2.7.2.4" evidence="1"/>
<dbReference type="Proteomes" id="UP000041254">
    <property type="component" value="Unassembled WGS sequence"/>
</dbReference>
<dbReference type="PANTHER" id="PTHR43070">
    <property type="match status" value="1"/>
</dbReference>
<dbReference type="PANTHER" id="PTHR43070:SF5">
    <property type="entry name" value="HOMOSERINE DEHYDROGENASE"/>
    <property type="match status" value="1"/>
</dbReference>
<dbReference type="CDD" id="cd04243">
    <property type="entry name" value="AAK_AK-HSDH-like"/>
    <property type="match status" value="1"/>
</dbReference>
<feature type="region of interest" description="Disordered" evidence="8">
    <location>
        <begin position="738"/>
        <end position="843"/>
    </location>
</feature>
<feature type="compositionally biased region" description="Gly residues" evidence="8">
    <location>
        <begin position="788"/>
        <end position="797"/>
    </location>
</feature>
<dbReference type="InterPro" id="IPR001048">
    <property type="entry name" value="Asp/Glu/Uridylate_kinase"/>
</dbReference>
<evidence type="ECO:0000256" key="1">
    <source>
        <dbReference type="ARBA" id="ARBA00013059"/>
    </source>
</evidence>
<dbReference type="InParanoid" id="A0A0G4FCV3"/>
<keyword evidence="4" id="KW-0418">Kinase</keyword>
<keyword evidence="2" id="KW-0808">Transferase</keyword>
<dbReference type="UniPathway" id="UPA00050">
    <property type="reaction ID" value="UER00461"/>
</dbReference>
<evidence type="ECO:0000259" key="9">
    <source>
        <dbReference type="Pfam" id="PF00696"/>
    </source>
</evidence>
<comment type="pathway">
    <text evidence="7">Amino-acid biosynthesis; L-lysine biosynthesis via DAP pathway; (S)-tetrahydrodipicolinate from L-aspartate: step 1/4.</text>
</comment>
<accession>A0A0G4FCV3</accession>
<feature type="compositionally biased region" description="Basic residues" evidence="8">
    <location>
        <begin position="798"/>
        <end position="808"/>
    </location>
</feature>
<evidence type="ECO:0000256" key="3">
    <source>
        <dbReference type="ARBA" id="ARBA00022741"/>
    </source>
</evidence>
<feature type="domain" description="Aspartate/glutamate/uridylate kinase" evidence="9">
    <location>
        <begin position="16"/>
        <end position="332"/>
    </location>
</feature>
<dbReference type="EMBL" id="CDMY01000405">
    <property type="protein sequence ID" value="CEM10747.1"/>
    <property type="molecule type" value="Genomic_DNA"/>
</dbReference>
<dbReference type="PROSITE" id="PS00324">
    <property type="entry name" value="ASPARTOKINASE"/>
    <property type="match status" value="1"/>
</dbReference>
<dbReference type="CDD" id="cd04921">
    <property type="entry name" value="ACT_AKi-HSDH-ThrA-like_1"/>
    <property type="match status" value="1"/>
</dbReference>
<gene>
    <name evidence="11" type="ORF">Vbra_15005</name>
</gene>
<dbReference type="CDD" id="cd04892">
    <property type="entry name" value="ACT_AK-like_2"/>
    <property type="match status" value="1"/>
</dbReference>
<name>A0A0G4FCV3_VITBC</name>
<dbReference type="Pfam" id="PF22468">
    <property type="entry name" value="ACT_9"/>
    <property type="match status" value="2"/>
</dbReference>
<dbReference type="InterPro" id="IPR001341">
    <property type="entry name" value="Asp_kinase"/>
</dbReference>
<evidence type="ECO:0000256" key="6">
    <source>
        <dbReference type="ARBA" id="ARBA00022857"/>
    </source>
</evidence>
<dbReference type="OrthoDB" id="5548170at2759"/>
<dbReference type="UniPathway" id="UPA00034">
    <property type="reaction ID" value="UER00015"/>
</dbReference>
<dbReference type="InterPro" id="IPR018042">
    <property type="entry name" value="Aspartate_kinase_CS"/>
</dbReference>
<evidence type="ECO:0000256" key="7">
    <source>
        <dbReference type="RuleBase" id="RU004249"/>
    </source>
</evidence>
<dbReference type="Gene3D" id="3.30.2130.10">
    <property type="entry name" value="VC0802-like"/>
    <property type="match status" value="1"/>
</dbReference>
<feature type="compositionally biased region" description="Basic residues" evidence="8">
    <location>
        <begin position="748"/>
        <end position="757"/>
    </location>
</feature>
<dbReference type="STRING" id="1169540.A0A0G4FCV3"/>
<dbReference type="InterPro" id="IPR054352">
    <property type="entry name" value="ACT_Aspartokinase"/>
</dbReference>
<feature type="region of interest" description="Disordered" evidence="8">
    <location>
        <begin position="355"/>
        <end position="376"/>
    </location>
</feature>
<evidence type="ECO:0000256" key="2">
    <source>
        <dbReference type="ARBA" id="ARBA00022679"/>
    </source>
</evidence>
<dbReference type="PhylomeDB" id="A0A0G4FCV3"/>
<keyword evidence="5" id="KW-0067">ATP-binding</keyword>
<dbReference type="AlphaFoldDB" id="A0A0G4FCV3"/>
<dbReference type="GO" id="GO:0009088">
    <property type="term" value="P:threonine biosynthetic process"/>
    <property type="evidence" value="ECO:0007669"/>
    <property type="project" value="UniProtKB-UniPathway"/>
</dbReference>
<keyword evidence="12" id="KW-1185">Reference proteome</keyword>
<reference evidence="11 12" key="1">
    <citation type="submission" date="2014-11" db="EMBL/GenBank/DDBJ databases">
        <authorList>
            <person name="Zhu J."/>
            <person name="Qi W."/>
            <person name="Song R."/>
        </authorList>
    </citation>
    <scope>NUCLEOTIDE SEQUENCE [LARGE SCALE GENOMIC DNA]</scope>
</reference>
<feature type="domain" description="Aspartokinase ACT" evidence="10">
    <location>
        <begin position="404"/>
        <end position="464"/>
    </location>
</feature>
<evidence type="ECO:0000256" key="5">
    <source>
        <dbReference type="ARBA" id="ARBA00022840"/>
    </source>
</evidence>
<dbReference type="FunFam" id="3.30.2130.10:FF:000001">
    <property type="entry name" value="Bifunctional aspartokinase/homoserine dehydrogenase"/>
    <property type="match status" value="1"/>
</dbReference>
<organism evidence="11 12">
    <name type="scientific">Vitrella brassicaformis (strain CCMP3155)</name>
    <dbReference type="NCBI Taxonomy" id="1169540"/>
    <lineage>
        <taxon>Eukaryota</taxon>
        <taxon>Sar</taxon>
        <taxon>Alveolata</taxon>
        <taxon>Colpodellida</taxon>
        <taxon>Vitrellaceae</taxon>
        <taxon>Vitrella</taxon>
    </lineage>
</organism>
<dbReference type="InterPro" id="IPR045865">
    <property type="entry name" value="ACT-like_dom_sf"/>
</dbReference>
<dbReference type="InterPro" id="IPR036393">
    <property type="entry name" value="AceGlu_kinase-like_sf"/>
</dbReference>
<evidence type="ECO:0000313" key="12">
    <source>
        <dbReference type="Proteomes" id="UP000041254"/>
    </source>
</evidence>
<dbReference type="Gene3D" id="3.40.1160.10">
    <property type="entry name" value="Acetylglutamate kinase-like"/>
    <property type="match status" value="1"/>
</dbReference>
<comment type="pathway">
    <text evidence="7">Amino-acid biosynthesis; L-threonine biosynthesis; L-threonine from L-aspartate: step 1/5.</text>
</comment>
<keyword evidence="3" id="KW-0547">Nucleotide-binding</keyword>
<dbReference type="SUPFAM" id="SSF55021">
    <property type="entry name" value="ACT-like"/>
    <property type="match status" value="2"/>
</dbReference>
<keyword evidence="6" id="KW-0521">NADP</keyword>
<dbReference type="GO" id="GO:0009089">
    <property type="term" value="P:lysine biosynthetic process via diaminopimelate"/>
    <property type="evidence" value="ECO:0007669"/>
    <property type="project" value="UniProtKB-UniPathway"/>
</dbReference>
<dbReference type="NCBIfam" id="TIGR00657">
    <property type="entry name" value="asp_kinases"/>
    <property type="match status" value="1"/>
</dbReference>
<keyword evidence="7" id="KW-0028">Amino-acid biosynthesis</keyword>
<evidence type="ECO:0000313" key="11">
    <source>
        <dbReference type="EMBL" id="CEM10747.1"/>
    </source>
</evidence>
<dbReference type="GO" id="GO:0005524">
    <property type="term" value="F:ATP binding"/>
    <property type="evidence" value="ECO:0007669"/>
    <property type="project" value="UniProtKB-KW"/>
</dbReference>
<dbReference type="SUPFAM" id="SSF53633">
    <property type="entry name" value="Carbamate kinase-like"/>
    <property type="match status" value="1"/>
</dbReference>
<comment type="pathway">
    <text evidence="7">Amino-acid biosynthesis; L-methionine biosynthesis via de novo pathway; L-homoserine from L-aspartate: step 1/3.</text>
</comment>
<dbReference type="GO" id="GO:0004072">
    <property type="term" value="F:aspartate kinase activity"/>
    <property type="evidence" value="ECO:0007669"/>
    <property type="project" value="UniProtKB-EC"/>
</dbReference>
<dbReference type="VEuPathDB" id="CryptoDB:Vbra_15005"/>
<feature type="compositionally biased region" description="Basic and acidic residues" evidence="8">
    <location>
        <begin position="817"/>
        <end position="843"/>
    </location>
</feature>
<sequence>MSSAGEHPSFVMPPSWMVHKFGGTSVGSADRYQNVATLVLQSAATAPARLAVVVSAMAGVTDSLFASCTEAAAAFHVRKKTPHKDEKAGYLSLTGRIHDKHIQTVQTLAAAGDFSAEDAAAFQSTLERDIEDIKDILKAVSITGTCPETMKELITGYGELWSAQLLRALLRERVHKAGEGRQVEWIDARDILTVQDPSSRSGSMSVHERVLLDFPKSQKHMDKWMETHPDVDIVVVTGYICSTQSGTPTTLKRNGSDYSASLLSALLKASKLVIWTDVDGVYTADPRKVPAAFRLPFVSYTEAIELAYFGAKVLHPFTMHPCIQHSIPIHLRSSLRPESSGTLISNHRSQVVSPLCAPSSPPNAANVNGSKHDGECDGPHTDDFTLMDVSPCKAFTMIADITLVTLEGSSMIGVPGIASRLFAAVNEASCSVVMISQASSEHSISFAVVSRDAQRAADAVRNAFYKEMHEKSMSVTLTSKCTIICAVGENMCGSRGILGRLATAFAVAGVNIIAVTQGCSENNITFVVSSSEAVSGLRAIHDAVYGKETPRIPSRLASAPTRIDMPPLILEPNTTETVPVVVLVPELPVPQLAQDSVLHQIVKMLSPVEVASDGKDESHYALPLSLTAFTDGQSHVASYTEPQVDQALPPLPATDLLRSMPPSALLFDIRSHLKRLYSPTTEKAERVSQHTQDTFLQRWKQTGRMVVNRQGIQCGDAVNTLLRILKGQWHDKDIPVHHEQHPAAGRGGKAKSGRQRSRSYGGGELHPSSSTQPKDNKPSSKAAAAAAAGGGGGGGHGGHGHGHGHGHGGHQVWQKKVSYDSEDVPHAEGGERQGEREGEGAGK</sequence>
<evidence type="ECO:0000256" key="8">
    <source>
        <dbReference type="SAM" id="MobiDB-lite"/>
    </source>
</evidence>
<dbReference type="Pfam" id="PF00696">
    <property type="entry name" value="AA_kinase"/>
    <property type="match status" value="1"/>
</dbReference>
<dbReference type="GO" id="GO:0004412">
    <property type="term" value="F:homoserine dehydrogenase activity"/>
    <property type="evidence" value="ECO:0007669"/>
    <property type="project" value="InterPro"/>
</dbReference>
<dbReference type="InterPro" id="IPR011147">
    <property type="entry name" value="Bifunc_Aspkin/hSer_DH"/>
</dbReference>
<evidence type="ECO:0000256" key="4">
    <source>
        <dbReference type="ARBA" id="ARBA00022777"/>
    </source>
</evidence>
<evidence type="ECO:0000259" key="10">
    <source>
        <dbReference type="Pfam" id="PF22468"/>
    </source>
</evidence>
<proteinExistence type="predicted"/>
<dbReference type="GO" id="GO:0009090">
    <property type="term" value="P:homoserine biosynthetic process"/>
    <property type="evidence" value="ECO:0007669"/>
    <property type="project" value="TreeGrafter"/>
</dbReference>
<feature type="domain" description="Aspartokinase ACT" evidence="10">
    <location>
        <begin position="484"/>
        <end position="543"/>
    </location>
</feature>
<protein>
    <recommendedName>
        <fullName evidence="1">aspartate kinase</fullName>
        <ecNumber evidence="1">2.7.2.4</ecNumber>
    </recommendedName>
</protein>
<dbReference type="UniPathway" id="UPA00051">
    <property type="reaction ID" value="UER00462"/>
</dbReference>